<dbReference type="Proteomes" id="UP001501523">
    <property type="component" value="Unassembled WGS sequence"/>
</dbReference>
<name>A0ABN1IDU8_9GAMM</name>
<evidence type="ECO:0000313" key="2">
    <source>
        <dbReference type="Proteomes" id="UP001501523"/>
    </source>
</evidence>
<dbReference type="EMBL" id="BAAAEU010000005">
    <property type="protein sequence ID" value="GAA0709570.1"/>
    <property type="molecule type" value="Genomic_DNA"/>
</dbReference>
<sequence length="106" mass="11623">MVAPPPTATFHDPINWNLDWDVFYPMKLWAQRNGCFAGDNPSGVDNGVLEETYVANGHSANRYDLTSHGPSCSKYQLILVEDGGHVIGSQYQRIWAFLSGYCGAGG</sequence>
<gene>
    <name evidence="1" type="ORF">GCM10009105_10070</name>
</gene>
<accession>A0ABN1IDU8</accession>
<evidence type="ECO:0000313" key="1">
    <source>
        <dbReference type="EMBL" id="GAA0709570.1"/>
    </source>
</evidence>
<keyword evidence="2" id="KW-1185">Reference proteome</keyword>
<reference evidence="1 2" key="1">
    <citation type="journal article" date="2019" name="Int. J. Syst. Evol. Microbiol.">
        <title>The Global Catalogue of Microorganisms (GCM) 10K type strain sequencing project: providing services to taxonomists for standard genome sequencing and annotation.</title>
        <authorList>
            <consortium name="The Broad Institute Genomics Platform"/>
            <consortium name="The Broad Institute Genome Sequencing Center for Infectious Disease"/>
            <person name="Wu L."/>
            <person name="Ma J."/>
        </authorList>
    </citation>
    <scope>NUCLEOTIDE SEQUENCE [LARGE SCALE GENOMIC DNA]</scope>
    <source>
        <strain evidence="1 2">JCM 15421</strain>
    </source>
</reference>
<organism evidence="1 2">
    <name type="scientific">Dokdonella soli</name>
    <dbReference type="NCBI Taxonomy" id="529810"/>
    <lineage>
        <taxon>Bacteria</taxon>
        <taxon>Pseudomonadati</taxon>
        <taxon>Pseudomonadota</taxon>
        <taxon>Gammaproteobacteria</taxon>
        <taxon>Lysobacterales</taxon>
        <taxon>Rhodanobacteraceae</taxon>
        <taxon>Dokdonella</taxon>
    </lineage>
</organism>
<protein>
    <submittedName>
        <fullName evidence="1">Uncharacterized protein</fullName>
    </submittedName>
</protein>
<proteinExistence type="predicted"/>
<comment type="caution">
    <text evidence="1">The sequence shown here is derived from an EMBL/GenBank/DDBJ whole genome shotgun (WGS) entry which is preliminary data.</text>
</comment>